<dbReference type="OrthoDB" id="3063815at2759"/>
<evidence type="ECO:0000313" key="1">
    <source>
        <dbReference type="EMBL" id="KAF5358695.1"/>
    </source>
</evidence>
<comment type="caution">
    <text evidence="1">The sequence shown here is derived from an EMBL/GenBank/DDBJ whole genome shotgun (WGS) entry which is preliminary data.</text>
</comment>
<organism evidence="1 2">
    <name type="scientific">Collybiopsis confluens</name>
    <dbReference type="NCBI Taxonomy" id="2823264"/>
    <lineage>
        <taxon>Eukaryota</taxon>
        <taxon>Fungi</taxon>
        <taxon>Dikarya</taxon>
        <taxon>Basidiomycota</taxon>
        <taxon>Agaricomycotina</taxon>
        <taxon>Agaricomycetes</taxon>
        <taxon>Agaricomycetidae</taxon>
        <taxon>Agaricales</taxon>
        <taxon>Marasmiineae</taxon>
        <taxon>Omphalotaceae</taxon>
        <taxon>Collybiopsis</taxon>
    </lineage>
</organism>
<accession>A0A8H5G5L7</accession>
<protein>
    <submittedName>
        <fullName evidence="1">Uncharacterized protein</fullName>
    </submittedName>
</protein>
<sequence>MVERDGSVILINGKSAKDLSKGIAKNFKTPESLVADTTVVIENMESTLKIMDYMPPWFNFPVLITSTQREMTKGEYGRHSFHLPNDTKQTEREQLKDSLKEVLYKKQEIVTLVAAGGTGKTQVVLKFIARNLSR</sequence>
<name>A0A8H5G5L7_9AGAR</name>
<dbReference type="EMBL" id="JAACJN010000232">
    <property type="protein sequence ID" value="KAF5358695.1"/>
    <property type="molecule type" value="Genomic_DNA"/>
</dbReference>
<dbReference type="AlphaFoldDB" id="A0A8H5G5L7"/>
<gene>
    <name evidence="1" type="ORF">D9757_014372</name>
</gene>
<evidence type="ECO:0000313" key="2">
    <source>
        <dbReference type="Proteomes" id="UP000518752"/>
    </source>
</evidence>
<dbReference type="Proteomes" id="UP000518752">
    <property type="component" value="Unassembled WGS sequence"/>
</dbReference>
<proteinExistence type="predicted"/>
<keyword evidence="2" id="KW-1185">Reference proteome</keyword>
<reference evidence="1 2" key="1">
    <citation type="journal article" date="2020" name="ISME J.">
        <title>Uncovering the hidden diversity of litter-decomposition mechanisms in mushroom-forming fungi.</title>
        <authorList>
            <person name="Floudas D."/>
            <person name="Bentzer J."/>
            <person name="Ahren D."/>
            <person name="Johansson T."/>
            <person name="Persson P."/>
            <person name="Tunlid A."/>
        </authorList>
    </citation>
    <scope>NUCLEOTIDE SEQUENCE [LARGE SCALE GENOMIC DNA]</scope>
    <source>
        <strain evidence="1 2">CBS 406.79</strain>
    </source>
</reference>